<evidence type="ECO:0000256" key="2">
    <source>
        <dbReference type="PROSITE-ProRule" id="PRU00285"/>
    </source>
</evidence>
<evidence type="ECO:0000256" key="3">
    <source>
        <dbReference type="RuleBase" id="RU003616"/>
    </source>
</evidence>
<dbReference type="InterPro" id="IPR037913">
    <property type="entry name" value="ACD_IbpA/B"/>
</dbReference>
<dbReference type="EMBL" id="NRSJ01000003">
    <property type="protein sequence ID" value="MBK1703480.1"/>
    <property type="molecule type" value="Genomic_DNA"/>
</dbReference>
<dbReference type="SUPFAM" id="SSF49764">
    <property type="entry name" value="HSP20-like chaperones"/>
    <property type="match status" value="1"/>
</dbReference>
<evidence type="ECO:0000256" key="1">
    <source>
        <dbReference type="ARBA" id="ARBA00023016"/>
    </source>
</evidence>
<dbReference type="RefSeq" id="WP_200344481.1">
    <property type="nucleotide sequence ID" value="NZ_NRSJ01000003.1"/>
</dbReference>
<name>A0AAJ0U255_9GAMM</name>
<gene>
    <name evidence="5" type="ORF">CKO40_02650</name>
</gene>
<keyword evidence="6" id="KW-1185">Reference proteome</keyword>
<reference evidence="5" key="2">
    <citation type="journal article" date="2020" name="Microorganisms">
        <title>Osmotic Adaptation and Compatible Solute Biosynthesis of Phototrophic Bacteria as Revealed from Genome Analyses.</title>
        <authorList>
            <person name="Imhoff J.F."/>
            <person name="Rahn T."/>
            <person name="Kunzel S."/>
            <person name="Keller A."/>
            <person name="Neulinger S.C."/>
        </authorList>
    </citation>
    <scope>NUCLEOTIDE SEQUENCE</scope>
    <source>
        <strain evidence="5">DSM 11080</strain>
    </source>
</reference>
<dbReference type="InterPro" id="IPR008978">
    <property type="entry name" value="HSP20-like_chaperone"/>
</dbReference>
<dbReference type="Gene3D" id="2.60.40.790">
    <property type="match status" value="1"/>
</dbReference>
<dbReference type="Proteomes" id="UP001296776">
    <property type="component" value="Unassembled WGS sequence"/>
</dbReference>
<accession>A0AAJ0U255</accession>
<comment type="similarity">
    <text evidence="2 3">Belongs to the small heat shock protein (HSP20) family.</text>
</comment>
<dbReference type="CDD" id="cd06470">
    <property type="entry name" value="ACD_IbpA-B_like"/>
    <property type="match status" value="1"/>
</dbReference>
<dbReference type="PANTHER" id="PTHR47062">
    <property type="match status" value="1"/>
</dbReference>
<comment type="caution">
    <text evidence="5">The sequence shown here is derived from an EMBL/GenBank/DDBJ whole genome shotgun (WGS) entry which is preliminary data.</text>
</comment>
<organism evidence="5 6">
    <name type="scientific">Halochromatium glycolicum</name>
    <dbReference type="NCBI Taxonomy" id="85075"/>
    <lineage>
        <taxon>Bacteria</taxon>
        <taxon>Pseudomonadati</taxon>
        <taxon>Pseudomonadota</taxon>
        <taxon>Gammaproteobacteria</taxon>
        <taxon>Chromatiales</taxon>
        <taxon>Chromatiaceae</taxon>
        <taxon>Halochromatium</taxon>
    </lineage>
</organism>
<dbReference type="InterPro" id="IPR002068">
    <property type="entry name" value="A-crystallin/Hsp20_dom"/>
</dbReference>
<dbReference type="PANTHER" id="PTHR47062:SF1">
    <property type="entry name" value="SMALL HEAT SHOCK PROTEIN IBPA"/>
    <property type="match status" value="1"/>
</dbReference>
<protein>
    <submittedName>
        <fullName evidence="5">Heat-shock protein</fullName>
    </submittedName>
</protein>
<feature type="domain" description="SHSP" evidence="4">
    <location>
        <begin position="28"/>
        <end position="141"/>
    </location>
</feature>
<evidence type="ECO:0000313" key="6">
    <source>
        <dbReference type="Proteomes" id="UP001296776"/>
    </source>
</evidence>
<evidence type="ECO:0000313" key="5">
    <source>
        <dbReference type="EMBL" id="MBK1703480.1"/>
    </source>
</evidence>
<dbReference type="PROSITE" id="PS01031">
    <property type="entry name" value="SHSP"/>
    <property type="match status" value="1"/>
</dbReference>
<sequence>MTTLDFSPLFRSMIGFDRMAPSLENAYRTEAGGYPPYNVEVEDENKYRITMAVAGFAEQDLGIETKENLLTVTGSRKQDDEEDSRRYLYRGIATRSFERRFQLADYVKVVDARLENGLLHIDLVREVPEAMKPRKIEIRGDSGRYIEGESHQEEATRAAA</sequence>
<dbReference type="AlphaFoldDB" id="A0AAJ0U255"/>
<keyword evidence="1" id="KW-0346">Stress response</keyword>
<reference evidence="5" key="1">
    <citation type="submission" date="2017-08" db="EMBL/GenBank/DDBJ databases">
        <authorList>
            <person name="Imhoff J.F."/>
            <person name="Rahn T."/>
            <person name="Kuenzel S."/>
            <person name="Neulinger S.C."/>
        </authorList>
    </citation>
    <scope>NUCLEOTIDE SEQUENCE</scope>
    <source>
        <strain evidence="5">DSM 11080</strain>
    </source>
</reference>
<evidence type="ECO:0000259" key="4">
    <source>
        <dbReference type="PROSITE" id="PS01031"/>
    </source>
</evidence>
<proteinExistence type="inferred from homology"/>
<dbReference type="Pfam" id="PF00011">
    <property type="entry name" value="HSP20"/>
    <property type="match status" value="1"/>
</dbReference>